<dbReference type="PANTHER" id="PTHR47500:SF3">
    <property type="entry name" value="EF-HAND DOMAIN-CONTAINING PROTEIN"/>
    <property type="match status" value="1"/>
</dbReference>
<evidence type="ECO:0000259" key="3">
    <source>
        <dbReference type="PROSITE" id="PS50222"/>
    </source>
</evidence>
<dbReference type="PROSITE" id="PS00018">
    <property type="entry name" value="EF_HAND_1"/>
    <property type="match status" value="1"/>
</dbReference>
<keyword evidence="5" id="KW-1185">Reference proteome</keyword>
<dbReference type="PANTHER" id="PTHR47500">
    <property type="entry name" value="EF-HAND CALCIUM-BINDING DOMAIN-CONTAINING PROTEIN"/>
    <property type="match status" value="1"/>
</dbReference>
<gene>
    <name evidence="4" type="ORF">scyTo_0021098</name>
</gene>
<accession>A0A401PW32</accession>
<evidence type="ECO:0000256" key="1">
    <source>
        <dbReference type="ARBA" id="ARBA00022837"/>
    </source>
</evidence>
<dbReference type="SUPFAM" id="SSF47473">
    <property type="entry name" value="EF-hand"/>
    <property type="match status" value="1"/>
</dbReference>
<feature type="region of interest" description="Disordered" evidence="2">
    <location>
        <begin position="944"/>
        <end position="982"/>
    </location>
</feature>
<feature type="compositionally biased region" description="Basic and acidic residues" evidence="2">
    <location>
        <begin position="26"/>
        <end position="37"/>
    </location>
</feature>
<dbReference type="Proteomes" id="UP000288216">
    <property type="component" value="Unassembled WGS sequence"/>
</dbReference>
<sequence length="982" mass="109841">MVEERKHKRPSKDTTKKGRSQAEWTATRKEEQRQRVDSVKHMIQTLGERKRSGDGKKLRVMQNAVEAVVKIIDDVEKIDQTLGQVAKKVDELERDEDAKQVERQRQEQEREREAGREPRKKSILKCEAHGQSCSALAKRTEVFEDVPKEQVETVVIIVVEAVQKVVGEVMNNVIEKMVTDEKMMIQDDYVVADVVEKLGQMMKGDGDKVMEGQMMRDGLLEMEEREEDAVEATSLERSGITSLEGPKVTGIKGAKMTGFKGTKMTGFKGAKATDLEWPKETDLEWPNVTDLAWPKVTDLEWPNVTDLAWPKVTDLEWPKATDLEEPEVTWQWTSEVTGPEIPRQELSEEDLKETVDEIVQGLVEEVSKEREEADSVEESDLELVEETAFEALEEAALGPMEQAALELAEEAVSEPVEEAATEPVEEAMKKPVVEDVEEPVEQAMQERVKQAAKGPVKQAAKAPVKQAAKKPVQQAAKELAEGDIKLTEVEQPLLQAARNEIEALRQVYGILIDMTAGLFDVTAFKDMLGALKFKVDTVDILQTFQYMDGDNDGKVSFEDFLKVMTDDNNFARFIANLPDSCTDSKVQKGYVDNRVFFKVLSTLLQSQMLSEDTTATIVDYYYRKKKGAKLRSKANGSEPIAKTFMGVSVYSLIQYLDVLEPEEVYKEKRPTPEQTLAFAEVFQYFDKNSKGHVETAGLLNTMRRLAIELDNPFIPDAAKFATVNSGKEVSFQEFVRIMADTGTFGQFLRPQEPACGSHMLPEALPFEILLENMHSSTIHPETRKIIVNYYQTKYERLRPQILDLSRKRASGKGAKSRYEAAGDRKVKQAEAKPAGTHKAEQQEAKLAKPKTLARLRPSRPTGDAKSPNPGGEHRAPSRKGPSSDGPRPKQASASSHMLQRPGRPQHPKGPAPDHQKKTVLAKGIQVVPTDITDSIHTYRQQCINLNPSPAAKPKQKKGKGGPLVDNHTFGHSHANQINPAAK</sequence>
<dbReference type="GO" id="GO:0005509">
    <property type="term" value="F:calcium ion binding"/>
    <property type="evidence" value="ECO:0007669"/>
    <property type="project" value="InterPro"/>
</dbReference>
<dbReference type="AlphaFoldDB" id="A0A401PW32"/>
<protein>
    <recommendedName>
        <fullName evidence="3">EF-hand domain-containing protein</fullName>
    </recommendedName>
</protein>
<feature type="region of interest" description="Disordered" evidence="2">
    <location>
        <begin position="1"/>
        <end position="37"/>
    </location>
</feature>
<evidence type="ECO:0000313" key="5">
    <source>
        <dbReference type="Proteomes" id="UP000288216"/>
    </source>
</evidence>
<dbReference type="InterPro" id="IPR002048">
    <property type="entry name" value="EF_hand_dom"/>
</dbReference>
<feature type="compositionally biased region" description="Basic residues" evidence="2">
    <location>
        <begin position="1"/>
        <end position="10"/>
    </location>
</feature>
<dbReference type="OrthoDB" id="26525at2759"/>
<feature type="compositionally biased region" description="Polar residues" evidence="2">
    <location>
        <begin position="973"/>
        <end position="982"/>
    </location>
</feature>
<reference evidence="4 5" key="1">
    <citation type="journal article" date="2018" name="Nat. Ecol. Evol.">
        <title>Shark genomes provide insights into elasmobranch evolution and the origin of vertebrates.</title>
        <authorList>
            <person name="Hara Y"/>
            <person name="Yamaguchi K"/>
            <person name="Onimaru K"/>
            <person name="Kadota M"/>
            <person name="Koyanagi M"/>
            <person name="Keeley SD"/>
            <person name="Tatsumi K"/>
            <person name="Tanaka K"/>
            <person name="Motone F"/>
            <person name="Kageyama Y"/>
            <person name="Nozu R"/>
            <person name="Adachi N"/>
            <person name="Nishimura O"/>
            <person name="Nakagawa R"/>
            <person name="Tanegashima C"/>
            <person name="Kiyatake I"/>
            <person name="Matsumoto R"/>
            <person name="Murakumo K"/>
            <person name="Nishida K"/>
            <person name="Terakita A"/>
            <person name="Kuratani S"/>
            <person name="Sato K"/>
            <person name="Hyodo S Kuraku.S."/>
        </authorList>
    </citation>
    <scope>NUCLEOTIDE SEQUENCE [LARGE SCALE GENOMIC DNA]</scope>
</reference>
<keyword evidence="1" id="KW-0106">Calcium</keyword>
<feature type="compositionally biased region" description="Basic and acidic residues" evidence="2">
    <location>
        <begin position="95"/>
        <end position="117"/>
    </location>
</feature>
<feature type="region of interest" description="Disordered" evidence="2">
    <location>
        <begin position="806"/>
        <end position="916"/>
    </location>
</feature>
<dbReference type="SMART" id="SM00054">
    <property type="entry name" value="EFh"/>
    <property type="match status" value="2"/>
</dbReference>
<feature type="compositionally biased region" description="Basic residues" evidence="2">
    <location>
        <begin position="847"/>
        <end position="857"/>
    </location>
</feature>
<proteinExistence type="predicted"/>
<feature type="compositionally biased region" description="Basic and acidic residues" evidence="2">
    <location>
        <begin position="837"/>
        <end position="846"/>
    </location>
</feature>
<dbReference type="InterPro" id="IPR043520">
    <property type="entry name" value="SPT21"/>
</dbReference>
<organism evidence="4 5">
    <name type="scientific">Scyliorhinus torazame</name>
    <name type="common">Cloudy catshark</name>
    <name type="synonym">Catulus torazame</name>
    <dbReference type="NCBI Taxonomy" id="75743"/>
    <lineage>
        <taxon>Eukaryota</taxon>
        <taxon>Metazoa</taxon>
        <taxon>Chordata</taxon>
        <taxon>Craniata</taxon>
        <taxon>Vertebrata</taxon>
        <taxon>Chondrichthyes</taxon>
        <taxon>Elasmobranchii</taxon>
        <taxon>Galeomorphii</taxon>
        <taxon>Galeoidea</taxon>
        <taxon>Carcharhiniformes</taxon>
        <taxon>Scyliorhinidae</taxon>
        <taxon>Scyliorhinus</taxon>
    </lineage>
</organism>
<feature type="compositionally biased region" description="Basic and acidic residues" evidence="2">
    <location>
        <begin position="816"/>
        <end position="830"/>
    </location>
</feature>
<evidence type="ECO:0000313" key="4">
    <source>
        <dbReference type="EMBL" id="GCB77347.1"/>
    </source>
</evidence>
<name>A0A401PW32_SCYTO</name>
<evidence type="ECO:0000256" key="2">
    <source>
        <dbReference type="SAM" id="MobiDB-lite"/>
    </source>
</evidence>
<dbReference type="InterPro" id="IPR018247">
    <property type="entry name" value="EF_Hand_1_Ca_BS"/>
</dbReference>
<feature type="domain" description="EF-hand" evidence="3">
    <location>
        <begin position="535"/>
        <end position="570"/>
    </location>
</feature>
<dbReference type="InterPro" id="IPR011992">
    <property type="entry name" value="EF-hand-dom_pair"/>
</dbReference>
<dbReference type="Gene3D" id="1.10.238.10">
    <property type="entry name" value="EF-hand"/>
    <property type="match status" value="2"/>
</dbReference>
<feature type="region of interest" description="Disordered" evidence="2">
    <location>
        <begin position="95"/>
        <end position="121"/>
    </location>
</feature>
<dbReference type="PROSITE" id="PS50222">
    <property type="entry name" value="EF_HAND_2"/>
    <property type="match status" value="1"/>
</dbReference>
<dbReference type="EMBL" id="BFAA01018091">
    <property type="protein sequence ID" value="GCB77347.1"/>
    <property type="molecule type" value="Genomic_DNA"/>
</dbReference>
<comment type="caution">
    <text evidence="4">The sequence shown here is derived from an EMBL/GenBank/DDBJ whole genome shotgun (WGS) entry which is preliminary data.</text>
</comment>